<dbReference type="Proteomes" id="UP001434337">
    <property type="component" value="Chromosome"/>
</dbReference>
<dbReference type="InterPro" id="IPR001179">
    <property type="entry name" value="PPIase_FKBP_dom"/>
</dbReference>
<evidence type="ECO:0000256" key="4">
    <source>
        <dbReference type="ARBA" id="ARBA00023235"/>
    </source>
</evidence>
<feature type="signal peptide" evidence="7">
    <location>
        <begin position="1"/>
        <end position="31"/>
    </location>
</feature>
<dbReference type="Pfam" id="PF00254">
    <property type="entry name" value="FKBP_C"/>
    <property type="match status" value="1"/>
</dbReference>
<keyword evidence="10" id="KW-1185">Reference proteome</keyword>
<evidence type="ECO:0000313" key="10">
    <source>
        <dbReference type="Proteomes" id="UP001434337"/>
    </source>
</evidence>
<name>A0ABZ3CCU8_9ACTN</name>
<evidence type="ECO:0000256" key="5">
    <source>
        <dbReference type="PROSITE-ProRule" id="PRU00277"/>
    </source>
</evidence>
<evidence type="ECO:0000256" key="3">
    <source>
        <dbReference type="ARBA" id="ARBA00023110"/>
    </source>
</evidence>
<sequence>MPSSPRRLRAAAAVVAAGLALTLTACSPDTASTPDATATAEPTETVSAEPTPTPTPTPTPVPVSDSIDGISVTGEFGAVPVLGFVPPFAIDQTRSRVVIPGSDAAATVGADAIIEVQYEAYNARTGDKFDSSYDRGAPSVMSLSQLVPGFVEGMTGKKVGDRVLIVMPGSEGYDASGGNAQAGIEIGDSLIFVVDLLAVSVETPTGETLTPALPVELGTDEAGLPTVAIPAGAAQPTERLVEPVIRGTQRGLEASDLILVHYRAYSWRTGALLEDKFAEPDSGQLSQTIPDWSEGLVGQPIGSRVVLIAPNPYPAGNAAPAIEAGDSVVYVIDILFASSAVG</sequence>
<dbReference type="PROSITE" id="PS50059">
    <property type="entry name" value="FKBP_PPIASE"/>
    <property type="match status" value="2"/>
</dbReference>
<keyword evidence="7" id="KW-0732">Signal</keyword>
<feature type="compositionally biased region" description="Pro residues" evidence="6">
    <location>
        <begin position="51"/>
        <end position="61"/>
    </location>
</feature>
<evidence type="ECO:0000256" key="1">
    <source>
        <dbReference type="ARBA" id="ARBA00000971"/>
    </source>
</evidence>
<dbReference type="InterPro" id="IPR046357">
    <property type="entry name" value="PPIase_dom_sf"/>
</dbReference>
<feature type="domain" description="PPIase FKBP-type" evidence="8">
    <location>
        <begin position="255"/>
        <end position="338"/>
    </location>
</feature>
<feature type="chain" id="PRO_5046960904" description="peptidylprolyl isomerase" evidence="7">
    <location>
        <begin position="32"/>
        <end position="342"/>
    </location>
</feature>
<dbReference type="EC" id="5.2.1.8" evidence="2 5"/>
<feature type="region of interest" description="Disordered" evidence="6">
    <location>
        <begin position="27"/>
        <end position="67"/>
    </location>
</feature>
<evidence type="ECO:0000313" key="9">
    <source>
        <dbReference type="EMBL" id="WZW99944.1"/>
    </source>
</evidence>
<dbReference type="SUPFAM" id="SSF54534">
    <property type="entry name" value="FKBP-like"/>
    <property type="match status" value="2"/>
</dbReference>
<evidence type="ECO:0000259" key="8">
    <source>
        <dbReference type="PROSITE" id="PS50059"/>
    </source>
</evidence>
<dbReference type="RefSeq" id="WP_342373399.1">
    <property type="nucleotide sequence ID" value="NZ_CP115965.1"/>
</dbReference>
<proteinExistence type="predicted"/>
<feature type="domain" description="PPIase FKBP-type" evidence="8">
    <location>
        <begin position="111"/>
        <end position="200"/>
    </location>
</feature>
<reference evidence="9 10" key="1">
    <citation type="journal article" date="2023" name="Environ Microbiome">
        <title>A coral-associated actinobacterium mitigates coral bleaching under heat stress.</title>
        <authorList>
            <person name="Li J."/>
            <person name="Zou Y."/>
            <person name="Li Q."/>
            <person name="Zhang J."/>
            <person name="Bourne D.G."/>
            <person name="Lyu Y."/>
            <person name="Liu C."/>
            <person name="Zhang S."/>
        </authorList>
    </citation>
    <scope>NUCLEOTIDE SEQUENCE [LARGE SCALE GENOMIC DNA]</scope>
    <source>
        <strain evidence="9 10">SCSIO 13291</strain>
    </source>
</reference>
<gene>
    <name evidence="9" type="ORF">PCC79_07100</name>
</gene>
<accession>A0ABZ3CCU8</accession>
<dbReference type="EMBL" id="CP115965">
    <property type="protein sequence ID" value="WZW99944.1"/>
    <property type="molecule type" value="Genomic_DNA"/>
</dbReference>
<keyword evidence="3 5" id="KW-0697">Rotamase</keyword>
<organism evidence="9 10">
    <name type="scientific">Propioniciclava soli</name>
    <dbReference type="NCBI Taxonomy" id="2775081"/>
    <lineage>
        <taxon>Bacteria</taxon>
        <taxon>Bacillati</taxon>
        <taxon>Actinomycetota</taxon>
        <taxon>Actinomycetes</taxon>
        <taxon>Propionibacteriales</taxon>
        <taxon>Propionibacteriaceae</taxon>
        <taxon>Propioniciclava</taxon>
    </lineage>
</organism>
<evidence type="ECO:0000256" key="2">
    <source>
        <dbReference type="ARBA" id="ARBA00013194"/>
    </source>
</evidence>
<evidence type="ECO:0000256" key="6">
    <source>
        <dbReference type="SAM" id="MobiDB-lite"/>
    </source>
</evidence>
<dbReference type="Gene3D" id="3.10.50.40">
    <property type="match status" value="2"/>
</dbReference>
<evidence type="ECO:0000256" key="7">
    <source>
        <dbReference type="SAM" id="SignalP"/>
    </source>
</evidence>
<comment type="catalytic activity">
    <reaction evidence="1 5">
        <text>[protein]-peptidylproline (omega=180) = [protein]-peptidylproline (omega=0)</text>
        <dbReference type="Rhea" id="RHEA:16237"/>
        <dbReference type="Rhea" id="RHEA-COMP:10747"/>
        <dbReference type="Rhea" id="RHEA-COMP:10748"/>
        <dbReference type="ChEBI" id="CHEBI:83833"/>
        <dbReference type="ChEBI" id="CHEBI:83834"/>
        <dbReference type="EC" id="5.2.1.8"/>
    </reaction>
</comment>
<dbReference type="PROSITE" id="PS51257">
    <property type="entry name" value="PROKAR_LIPOPROTEIN"/>
    <property type="match status" value="1"/>
</dbReference>
<protein>
    <recommendedName>
        <fullName evidence="2 5">peptidylprolyl isomerase</fullName>
        <ecNumber evidence="2 5">5.2.1.8</ecNumber>
    </recommendedName>
</protein>
<dbReference type="GO" id="GO:0003755">
    <property type="term" value="F:peptidyl-prolyl cis-trans isomerase activity"/>
    <property type="evidence" value="ECO:0007669"/>
    <property type="project" value="UniProtKB-EC"/>
</dbReference>
<feature type="compositionally biased region" description="Low complexity" evidence="6">
    <location>
        <begin position="27"/>
        <end position="50"/>
    </location>
</feature>
<keyword evidence="4 5" id="KW-0413">Isomerase</keyword>